<dbReference type="InterPro" id="IPR031704">
    <property type="entry name" value="Glyco_hydro_36_N"/>
</dbReference>
<dbReference type="Gene3D" id="3.20.20.70">
    <property type="entry name" value="Aldolase class I"/>
    <property type="match status" value="1"/>
</dbReference>
<dbReference type="AlphaFoldDB" id="A0A859FA59"/>
<dbReference type="PANTHER" id="PTHR43053:SF3">
    <property type="entry name" value="ALPHA-GALACTOSIDASE C-RELATED"/>
    <property type="match status" value="1"/>
</dbReference>
<evidence type="ECO:0000313" key="11">
    <source>
        <dbReference type="Proteomes" id="UP000318138"/>
    </source>
</evidence>
<comment type="similarity">
    <text evidence="5">Belongs to the glycosyl hydrolase.</text>
</comment>
<dbReference type="EMBL" id="CP041372">
    <property type="protein sequence ID" value="QKS70133.1"/>
    <property type="molecule type" value="Genomic_DNA"/>
</dbReference>
<feature type="binding site" evidence="7">
    <location>
        <position position="214"/>
    </location>
    <ligand>
        <name>substrate</name>
    </ligand>
</feature>
<feature type="binding site" evidence="7">
    <location>
        <begin position="381"/>
        <end position="382"/>
    </location>
    <ligand>
        <name>substrate</name>
    </ligand>
</feature>
<dbReference type="PRINTS" id="PR00743">
    <property type="entry name" value="GLHYDRLASE36"/>
</dbReference>
<proteinExistence type="inferred from homology"/>
<dbReference type="Pfam" id="PF02065">
    <property type="entry name" value="Melibiase"/>
    <property type="match status" value="1"/>
</dbReference>
<dbReference type="InterPro" id="IPR038417">
    <property type="entry name" value="Alpga-gal_N_sf"/>
</dbReference>
<dbReference type="EC" id="3.2.1.22" evidence="2 5"/>
<evidence type="ECO:0000256" key="4">
    <source>
        <dbReference type="ARBA" id="ARBA00023295"/>
    </source>
</evidence>
<organism evidence="10 11">
    <name type="scientific">Paenalkalicoccus suaedae</name>
    <dbReference type="NCBI Taxonomy" id="2592382"/>
    <lineage>
        <taxon>Bacteria</taxon>
        <taxon>Bacillati</taxon>
        <taxon>Bacillota</taxon>
        <taxon>Bacilli</taxon>
        <taxon>Bacillales</taxon>
        <taxon>Bacillaceae</taxon>
        <taxon>Paenalkalicoccus</taxon>
    </lineage>
</organism>
<dbReference type="InterPro" id="IPR013780">
    <property type="entry name" value="Glyco_hydro_b"/>
</dbReference>
<evidence type="ECO:0000256" key="2">
    <source>
        <dbReference type="ARBA" id="ARBA00012755"/>
    </source>
</evidence>
<dbReference type="InterPro" id="IPR031705">
    <property type="entry name" value="Glyco_hydro_36_C"/>
</dbReference>
<dbReference type="InterPro" id="IPR013785">
    <property type="entry name" value="Aldolase_TIM"/>
</dbReference>
<keyword evidence="11" id="KW-1185">Reference proteome</keyword>
<evidence type="ECO:0000256" key="1">
    <source>
        <dbReference type="ARBA" id="ARBA00001255"/>
    </source>
</evidence>
<dbReference type="InterPro" id="IPR050985">
    <property type="entry name" value="Alpha-glycosidase_related"/>
</dbReference>
<dbReference type="Gene3D" id="2.70.98.60">
    <property type="entry name" value="alpha-galactosidase from lactobacil brevis"/>
    <property type="match status" value="1"/>
</dbReference>
<evidence type="ECO:0000256" key="6">
    <source>
        <dbReference type="PIRSR" id="PIRSR005536-1"/>
    </source>
</evidence>
<feature type="binding site" evidence="7">
    <location>
        <position position="563"/>
    </location>
    <ligand>
        <name>substrate</name>
    </ligand>
</feature>
<feature type="domain" description="Glycosyl hydrolase family 36 N-terminal" evidence="9">
    <location>
        <begin position="45"/>
        <end position="300"/>
    </location>
</feature>
<dbReference type="CDD" id="cd14791">
    <property type="entry name" value="GH36"/>
    <property type="match status" value="1"/>
</dbReference>
<dbReference type="PIRSF" id="PIRSF005536">
    <property type="entry name" value="Agal"/>
    <property type="match status" value="1"/>
</dbReference>
<dbReference type="SUPFAM" id="SSF51445">
    <property type="entry name" value="(Trans)glycosidases"/>
    <property type="match status" value="1"/>
</dbReference>
<protein>
    <recommendedName>
        <fullName evidence="2 5">Alpha-galactosidase</fullName>
        <ecNumber evidence="2 5">3.2.1.22</ecNumber>
    </recommendedName>
</protein>
<feature type="domain" description="Glycosyl hydrolase family 36 C-terminal" evidence="8">
    <location>
        <begin position="666"/>
        <end position="739"/>
    </location>
</feature>
<dbReference type="InterPro" id="IPR002252">
    <property type="entry name" value="Glyco_hydro_36"/>
</dbReference>
<feature type="binding site" evidence="7">
    <location>
        <position position="541"/>
    </location>
    <ligand>
        <name>substrate</name>
    </ligand>
</feature>
<dbReference type="InterPro" id="IPR017853">
    <property type="entry name" value="GH"/>
</dbReference>
<dbReference type="Proteomes" id="UP000318138">
    <property type="component" value="Chromosome"/>
</dbReference>
<reference evidence="11" key="1">
    <citation type="submission" date="2019-07" db="EMBL/GenBank/DDBJ databases">
        <title>Bacillus alkalisoli sp. nov. isolated from saline soil.</title>
        <authorList>
            <person name="Sun J.-Q."/>
            <person name="Xu L."/>
        </authorList>
    </citation>
    <scope>NUCLEOTIDE SEQUENCE [LARGE SCALE GENOMIC DNA]</scope>
    <source>
        <strain evidence="11">M4U3P1</strain>
    </source>
</reference>
<evidence type="ECO:0000256" key="3">
    <source>
        <dbReference type="ARBA" id="ARBA00022801"/>
    </source>
</evidence>
<feature type="active site" description="Proton donor" evidence="6">
    <location>
        <position position="563"/>
    </location>
</feature>
<gene>
    <name evidence="10" type="ORF">FLK61_25520</name>
</gene>
<dbReference type="Pfam" id="PF16874">
    <property type="entry name" value="Glyco_hydro_36C"/>
    <property type="match status" value="1"/>
</dbReference>
<feature type="active site" description="Nucleophile" evidence="6">
    <location>
        <position position="493"/>
    </location>
</feature>
<evidence type="ECO:0000259" key="8">
    <source>
        <dbReference type="Pfam" id="PF16874"/>
    </source>
</evidence>
<comment type="catalytic activity">
    <reaction evidence="1 5">
        <text>Hydrolysis of terminal, non-reducing alpha-D-galactose residues in alpha-D-galactosides, including galactose oligosaccharides, galactomannans and galactolipids.</text>
        <dbReference type="EC" id="3.2.1.22"/>
    </reaction>
</comment>
<feature type="binding site" evidence="7">
    <location>
        <position position="458"/>
    </location>
    <ligand>
        <name>substrate</name>
    </ligand>
</feature>
<sequence>MINASQAKIGGDDLVAHIHFDEKTKAFHLQTAKTSYIFQVIKENYLAHSYWGKRVEDYHLLAQPRYHDRGFSGNPNKEDRTFSLDTLLQEYPTYGHTDYRQPAIHVELENGSTVLDLRYDSHTITSGKKPLEGLPATYTESDAEAESLTVTLKDALTNLSVELTYSVFPTYDAITRSVRVVNNGEENVKLQQIASFNVDFEDADFDFITLAGAWARERDVERTPLRRGTQAIESRRGSSSHQQNPFFALARPHTTEDQGEAYGVSLVYSGSFEASIEVDQLKQARATMGIHSFDFCWLLEPSASFQAPETVLVYSANGLGDMSRTYHTFYRERLARGEHRDNIRPILINNWEATYFDFDEEKLVAIAEKAKQADMELFVLDDGWFGKREDDTTSLGDWFVNKEKLPNGLKGVADRVNDLGLQFGIWVEPEMVSEDSDLYLEHPDWCIHVPARRRSESRNQRVLDFSRQEVRDEIVKRISAVLESAPITYVKWDMNRNMTEIGSAGLPPERQRETAHRYMLGLYEVLETITTRYPHVLFESCSGGGGRVDPGMLYYMPQAWSSDNTDAVARQRIQYGSSFVYPTSSLGAHVSAVPNHQVNRITSLKARGDMAMGGVFGYELDATAFTDEELQLVKEQVNLYKEIRETVQFGDLYRLDSPFESGNYGTLYVNRNQTEAVLTYMNTLGEANAPFKRVKLAGLETSKQYTVSGLEGTFGGDELMNIGVPLPYFYGDFQTVLWVVRSVE</sequence>
<keyword evidence="4 5" id="KW-0326">Glycosidase</keyword>
<dbReference type="GO" id="GO:0016052">
    <property type="term" value="P:carbohydrate catabolic process"/>
    <property type="evidence" value="ECO:0007669"/>
    <property type="project" value="InterPro"/>
</dbReference>
<dbReference type="PANTHER" id="PTHR43053">
    <property type="entry name" value="GLYCOSIDASE FAMILY 31"/>
    <property type="match status" value="1"/>
</dbReference>
<evidence type="ECO:0000259" key="9">
    <source>
        <dbReference type="Pfam" id="PF16875"/>
    </source>
</evidence>
<dbReference type="Gene3D" id="2.60.40.1180">
    <property type="entry name" value="Golgi alpha-mannosidase II"/>
    <property type="match status" value="1"/>
</dbReference>
<dbReference type="Pfam" id="PF16875">
    <property type="entry name" value="Glyco_hydro_36N"/>
    <property type="match status" value="1"/>
</dbReference>
<evidence type="ECO:0000256" key="7">
    <source>
        <dbReference type="PIRSR" id="PIRSR005536-2"/>
    </source>
</evidence>
<name>A0A859FA59_9BACI</name>
<evidence type="ECO:0000313" key="10">
    <source>
        <dbReference type="EMBL" id="QKS70133.1"/>
    </source>
</evidence>
<dbReference type="FunFam" id="3.20.20.70:FF:000118">
    <property type="entry name" value="Alpha-galactosidase"/>
    <property type="match status" value="1"/>
</dbReference>
<feature type="binding site" evidence="7">
    <location>
        <begin position="491"/>
        <end position="495"/>
    </location>
    <ligand>
        <name>substrate</name>
    </ligand>
</feature>
<keyword evidence="3 5" id="KW-0378">Hydrolase</keyword>
<evidence type="ECO:0000256" key="5">
    <source>
        <dbReference type="PIRNR" id="PIRNR005536"/>
    </source>
</evidence>
<dbReference type="GO" id="GO:0004557">
    <property type="term" value="F:alpha-galactosidase activity"/>
    <property type="evidence" value="ECO:0007669"/>
    <property type="project" value="UniProtKB-UniRule"/>
</dbReference>
<accession>A0A859FA59</accession>
<dbReference type="KEGG" id="psua:FLK61_25520"/>